<keyword evidence="4" id="KW-0813">Transport</keyword>
<dbReference type="PANTHER" id="PTHR11430:SF12">
    <property type="entry name" value="EPIDIDYMAL-SPECIFIC LIPOCALIN-12"/>
    <property type="match status" value="1"/>
</dbReference>
<comment type="function">
    <text evidence="8">Binds all-trans retinoic acid and may act as a retinoid carrier protein within the epididymis. May play a role in male fertility.</text>
</comment>
<dbReference type="RefSeq" id="XP_006717128.1">
    <property type="nucleotide sequence ID" value="XM_006717065.4"/>
</dbReference>
<evidence type="ECO:0000256" key="9">
    <source>
        <dbReference type="ARBA" id="ARBA00067602"/>
    </source>
</evidence>
<dbReference type="GO" id="GO:0005576">
    <property type="term" value="C:extracellular region"/>
    <property type="evidence" value="ECO:0007669"/>
    <property type="project" value="UniProtKB-SubCell"/>
</dbReference>
<reference evidence="13" key="2">
    <citation type="journal article" date="2004" name="Genome Res.">
        <title>The status, quality, and expansion of the NIH full-length cDNA project: the Mammalian Gene Collection (MGC).</title>
        <authorList>
            <consortium name="The MGC Project Team"/>
            <person name="Gerhard D.S."/>
            <person name="Wagner L."/>
            <person name="Feingold E.A."/>
            <person name="Shenmen C.M."/>
            <person name="Grouse L.H."/>
            <person name="Schuler G."/>
            <person name="Klein S.L."/>
            <person name="Old S."/>
            <person name="Rasooly R."/>
            <person name="Good P."/>
            <person name="Guyer M."/>
            <person name="Peck A.M."/>
            <person name="Derge J.G."/>
            <person name="Lipman D."/>
            <person name="Collins F.S."/>
            <person name="Jang W."/>
            <person name="Sherry S."/>
            <person name="Feolo M."/>
            <person name="Misquitta L."/>
            <person name="Lee E."/>
            <person name="Rotmistrovsky K."/>
            <person name="Greenhut S.F."/>
            <person name="Schaefer C.F."/>
            <person name="Buetow K."/>
            <person name="Bonner T.I."/>
            <person name="Haussler D."/>
            <person name="Kent J."/>
            <person name="Kiekhaus M."/>
            <person name="Furey T."/>
            <person name="Brent M."/>
            <person name="Prange C."/>
            <person name="Schreiber K."/>
            <person name="Shapiro N."/>
            <person name="Bhat N.K."/>
            <person name="Hopkins R.F."/>
            <person name="Hsie F."/>
            <person name="Driscoll T."/>
            <person name="Soares M.B."/>
            <person name="Casavant T.L."/>
            <person name="Scheetz T.E."/>
            <person name="Brown-stein M.J."/>
            <person name="Usdin T.B."/>
            <person name="Toshiyuki S."/>
            <person name="Carninci P."/>
            <person name="Piao Y."/>
            <person name="Dudekula D.B."/>
            <person name="Ko M.S."/>
            <person name="Kawakami K."/>
            <person name="Suzuki Y."/>
            <person name="Sugano S."/>
            <person name="Gruber C.E."/>
            <person name="Smith M.R."/>
            <person name="Simmons B."/>
            <person name="Moore T."/>
            <person name="Waterman R."/>
            <person name="Johnson S.L."/>
            <person name="Ruan Y."/>
            <person name="Wei C.L."/>
            <person name="Mathavan S."/>
            <person name="Gunaratne P.H."/>
            <person name="Wu J."/>
            <person name="Garcia A.M."/>
            <person name="Hulyk S.W."/>
            <person name="Fuh E."/>
            <person name="Yuan Y."/>
            <person name="Sneed A."/>
            <person name="Kowis C."/>
            <person name="Hodgson A."/>
            <person name="Muzny D.M."/>
            <person name="McPherson J."/>
            <person name="Gibbs R.A."/>
            <person name="Fahey J."/>
            <person name="Helton E."/>
            <person name="Ketteman M."/>
            <person name="Madan A."/>
            <person name="Rodrigues S."/>
            <person name="Sanchez A."/>
            <person name="Whiting M."/>
            <person name="Madari A."/>
            <person name="Young A.C."/>
            <person name="Wetherby K.D."/>
            <person name="Granite S.J."/>
            <person name="Kwong P.N."/>
            <person name="Brinkley C.P."/>
            <person name="Pearson R.L."/>
            <person name="Bouffard G.G."/>
            <person name="Blakesly R.W."/>
            <person name="Green E.D."/>
            <person name="Dickson M.C."/>
            <person name="Rodriguez A.C."/>
            <person name="Grimwood J."/>
            <person name="Schmutz J."/>
            <person name="Myers R.M."/>
            <person name="Butterfield Y.S."/>
            <person name="Griffith M."/>
            <person name="Griffith O.L."/>
            <person name="Krzywinski M.I."/>
            <person name="Liao N."/>
            <person name="Morin R."/>
            <person name="Morrin R."/>
            <person name="Palmquist D."/>
            <person name="Petrescu A.S."/>
            <person name="Skalska U."/>
            <person name="Smailus D.E."/>
            <person name="Stott J.M."/>
            <person name="Schnerch A."/>
            <person name="Schein J.E."/>
            <person name="Jones S.J."/>
            <person name="Holt R.A."/>
            <person name="Baross A."/>
            <person name="Marra M.A."/>
            <person name="Clifton S."/>
            <person name="Makowski K.A."/>
            <person name="Bosak S."/>
            <person name="Malek J."/>
        </authorList>
    </citation>
    <scope>NUCLEOTIDE SEQUENCE [LARGE SCALE MRNA]</scope>
    <source>
        <tissue evidence="13">Brain</tissue>
    </source>
</reference>
<evidence type="ECO:0000256" key="4">
    <source>
        <dbReference type="ARBA" id="ARBA00022448"/>
    </source>
</evidence>
<dbReference type="ChiTaRS" id="LCN12">
    <property type="organism name" value="human"/>
</dbReference>
<dbReference type="PRINTS" id="PR01254">
    <property type="entry name" value="PGNDSYNTHASE"/>
</dbReference>
<evidence type="ECO:0000256" key="11">
    <source>
        <dbReference type="SAM" id="SignalP"/>
    </source>
</evidence>
<evidence type="ECO:0000313" key="14">
    <source>
        <dbReference type="EMBL" id="EAW88320.1"/>
    </source>
</evidence>
<feature type="signal peptide" evidence="11">
    <location>
        <begin position="1"/>
        <end position="19"/>
    </location>
</feature>
<comment type="subunit">
    <text evidence="3">Monomer.</text>
</comment>
<dbReference type="OrthoDB" id="9664333at2759"/>
<name>Q8IW14_HUMAN</name>
<evidence type="ECO:0000256" key="8">
    <source>
        <dbReference type="ARBA" id="ARBA00059200"/>
    </source>
</evidence>
<keyword evidence="6 11" id="KW-0732">Signal</keyword>
<comment type="similarity">
    <text evidence="2">Belongs to the calycin superfamily. Lipocalin family.</text>
</comment>
<dbReference type="InterPro" id="IPR012674">
    <property type="entry name" value="Calycin"/>
</dbReference>
<keyword evidence="5" id="KW-0964">Secreted</keyword>
<dbReference type="RefSeq" id="XP_011516864.1">
    <property type="nucleotide sequence ID" value="XM_011518562.3"/>
</dbReference>
<organism evidence="13">
    <name type="scientific">Homo sapiens</name>
    <name type="common">Human</name>
    <dbReference type="NCBI Taxonomy" id="9606"/>
    <lineage>
        <taxon>Eukaryota</taxon>
        <taxon>Metazoa</taxon>
        <taxon>Chordata</taxon>
        <taxon>Craniata</taxon>
        <taxon>Vertebrata</taxon>
        <taxon>Euteleostomi</taxon>
        <taxon>Mammalia</taxon>
        <taxon>Eutheria</taxon>
        <taxon>Euarchontoglires</taxon>
        <taxon>Primates</taxon>
        <taxon>Haplorrhini</taxon>
        <taxon>Catarrhini</taxon>
        <taxon>Hominidae</taxon>
        <taxon>Homo</taxon>
    </lineage>
</organism>
<evidence type="ECO:0000259" key="12">
    <source>
        <dbReference type="Pfam" id="PF00061"/>
    </source>
</evidence>
<feature type="compositionally biased region" description="Pro residues" evidence="10">
    <location>
        <begin position="268"/>
        <end position="286"/>
    </location>
</feature>
<dbReference type="EMBL" id="CH471090">
    <property type="protein sequence ID" value="EAW88320.1"/>
    <property type="molecule type" value="Genomic_DNA"/>
</dbReference>
<dbReference type="InterPro" id="IPR002345">
    <property type="entry name" value="Lipocalin"/>
</dbReference>
<evidence type="ECO:0000256" key="5">
    <source>
        <dbReference type="ARBA" id="ARBA00022525"/>
    </source>
</evidence>
<evidence type="ECO:0000256" key="6">
    <source>
        <dbReference type="ARBA" id="ARBA00022729"/>
    </source>
</evidence>
<dbReference type="FunFam" id="2.40.128.20:FF:000023">
    <property type="entry name" value="Epididymal-specific lipocalin-12"/>
    <property type="match status" value="1"/>
</dbReference>
<accession>Q8IW14</accession>
<evidence type="ECO:0000313" key="13">
    <source>
        <dbReference type="EMBL" id="AAH41168.1"/>
    </source>
</evidence>
<dbReference type="InterPro" id="IPR000566">
    <property type="entry name" value="Lipocln_cytosolic_FA-bd_dom"/>
</dbReference>
<dbReference type="RefSeq" id="XP_054218746.1">
    <property type="nucleotide sequence ID" value="XM_054362771.1"/>
</dbReference>
<dbReference type="DisGeNET" id="286256"/>
<feature type="domain" description="Lipocalin/cytosolic fatty-acid binding" evidence="12">
    <location>
        <begin position="40"/>
        <end position="183"/>
    </location>
</feature>
<feature type="region of interest" description="Disordered" evidence="10">
    <location>
        <begin position="213"/>
        <end position="324"/>
    </location>
</feature>
<protein>
    <recommendedName>
        <fullName evidence="9">Epididymal-specific lipocalin-12</fullName>
    </recommendedName>
</protein>
<dbReference type="Pfam" id="PF00061">
    <property type="entry name" value="Lipocalin"/>
    <property type="match status" value="1"/>
</dbReference>
<sequence>MRLLCGLWLWLSLLKVLQAQTPTPLPLPPPMQSFQGNQFQGEWFVLGLAGNSFRPEHRALLNAFTATFELSDDGRFEVWNAMTRGQHCDTWSYVLIPAAQPGQFTVDHGVEPGADREETRVVDSDYTQFALMLSRRHTSRLAVLRISLLGRSWLLPPGTLDQFICLGRAQGLSDDNIVFPDVTGNMVHLQACWAVGTGPAGMSLVDPRGAGPSVYPGSSAPACAQGSPGSWVPVLNPGSEPPPAAPGPLSWATSSHPGSPVPGHLLPPQVPCPGPPPPAPPAPGPLSRPTSSHPGSPVLGYLLPPQVPCPGPSPPSGSPVLGHLLPSPIPAHKELGLIPGGALDLSSLPWVAAPA</sequence>
<evidence type="ECO:0000256" key="3">
    <source>
        <dbReference type="ARBA" id="ARBA00011245"/>
    </source>
</evidence>
<feature type="compositionally biased region" description="Pro residues" evidence="10">
    <location>
        <begin position="305"/>
        <end position="317"/>
    </location>
</feature>
<comment type="subcellular location">
    <subcellularLocation>
        <location evidence="1">Secreted</location>
    </subcellularLocation>
</comment>
<dbReference type="GeneID" id="286256"/>
<evidence type="ECO:0000256" key="7">
    <source>
        <dbReference type="ARBA" id="ARBA00023157"/>
    </source>
</evidence>
<feature type="chain" id="PRO_5014312161" description="Epididymal-specific lipocalin-12" evidence="11">
    <location>
        <begin position="20"/>
        <end position="355"/>
    </location>
</feature>
<dbReference type="SMR" id="Q8IW14"/>
<dbReference type="CTD" id="286256"/>
<dbReference type="PANTHER" id="PTHR11430">
    <property type="entry name" value="LIPOCALIN"/>
    <property type="match status" value="1"/>
</dbReference>
<dbReference type="AlphaFoldDB" id="Q8IW14"/>
<dbReference type="EMBL" id="BC041168">
    <property type="protein sequence ID" value="AAH41168.1"/>
    <property type="molecule type" value="mRNA"/>
</dbReference>
<proteinExistence type="evidence at transcript level"/>
<evidence type="ECO:0000256" key="10">
    <source>
        <dbReference type="SAM" id="MobiDB-lite"/>
    </source>
</evidence>
<keyword evidence="7" id="KW-1015">Disulfide bond</keyword>
<evidence type="ECO:0000256" key="1">
    <source>
        <dbReference type="ARBA" id="ARBA00004613"/>
    </source>
</evidence>
<reference evidence="14" key="1">
    <citation type="journal article" date="2001" name="Science">
        <title>The sequence of the human genome.</title>
        <authorList>
            <person name="Venter J.C."/>
            <person name="Adams M.D."/>
            <person name="Myers E.W."/>
            <person name="Li P.W."/>
            <person name="Mural R.J."/>
            <person name="Sutton G.G."/>
            <person name="Smith H.O."/>
            <person name="Yandell M."/>
            <person name="Evans C.A."/>
            <person name="Holt R.A."/>
            <person name="Gocayne J.D."/>
            <person name="Amanatides P."/>
            <person name="Ballew R.M."/>
            <person name="Huson D.H."/>
            <person name="Wortman J.R."/>
            <person name="Zhang Q."/>
            <person name="Kodira C.D."/>
            <person name="Zheng X.H."/>
            <person name="Chen L."/>
            <person name="Skupski M."/>
            <person name="Subramanian G."/>
            <person name="Thomas P.D."/>
            <person name="Zhang J."/>
            <person name="Gabor Miklos G.L."/>
            <person name="Nelson C."/>
            <person name="Broder S."/>
            <person name="Clark A.G."/>
            <person name="Nadeau J."/>
            <person name="McKusick V.A."/>
            <person name="Zinder N."/>
            <person name="Levine A.J."/>
            <person name="Roberts R.J."/>
            <person name="Simon M."/>
            <person name="Slayman C."/>
            <person name="Hunkapiller M."/>
            <person name="Bolanos R."/>
            <person name="Delcher A."/>
            <person name="Dew I."/>
            <person name="Fasulo D."/>
            <person name="Flanigan M."/>
            <person name="Florea L."/>
            <person name="Halpern A."/>
            <person name="Hannenhalli S."/>
            <person name="Kravitz S."/>
            <person name="Levy S."/>
            <person name="Mobarry C."/>
            <person name="Reinert K."/>
            <person name="Remington K."/>
            <person name="Abu-Threideh J."/>
            <person name="Beasley E."/>
            <person name="Biddick K."/>
            <person name="Bonazzi V."/>
            <person name="Brandon R."/>
            <person name="Cargill M."/>
            <person name="Chandramouliswaran I."/>
            <person name="Charlab R."/>
            <person name="Chaturvedi K."/>
            <person name="Deng Z."/>
            <person name="Di Francesco V."/>
            <person name="Dunn P."/>
            <person name="Eilbeck K."/>
            <person name="Evangelista C."/>
            <person name="Gabrielian A.E."/>
            <person name="Gan W."/>
            <person name="Ge W."/>
            <person name="Gong F."/>
            <person name="Gu Z."/>
            <person name="Guan P."/>
            <person name="Heiman T.J."/>
            <person name="Higgins M.E."/>
            <person name="Ji R.R."/>
            <person name="Ke Z."/>
            <person name="Ketchum K.A."/>
            <person name="Lai Z."/>
            <person name="Lei Y."/>
            <person name="Li Z."/>
            <person name="Li J."/>
            <person name="Liang Y."/>
            <person name="Lin X."/>
            <person name="Lu F."/>
            <person name="Merkulov G.V."/>
            <person name="Milshina N."/>
            <person name="Moore H.M."/>
            <person name="Naik A.K."/>
            <person name="Narayan V.A."/>
            <person name="Neelam B."/>
            <person name="Nusskern D."/>
            <person name="Rusch D.B."/>
            <person name="Salzberg S."/>
            <person name="Shao W."/>
            <person name="Shue B."/>
            <person name="Sun J."/>
            <person name="Wang Z."/>
            <person name="Wang A."/>
            <person name="Wang X."/>
            <person name="Wang J."/>
            <person name="Wei M."/>
            <person name="Wides R."/>
            <person name="Xiao C."/>
            <person name="Yan C."/>
            <person name="Yao A."/>
            <person name="Ye J."/>
            <person name="Zhan M."/>
            <person name="Zhang W."/>
            <person name="Zhang H."/>
            <person name="Zhao Q."/>
            <person name="Zheng L."/>
            <person name="Zhong F."/>
            <person name="Zhong W."/>
            <person name="Zhu S."/>
            <person name="Zhao S."/>
            <person name="Gilbert D."/>
            <person name="Baumhueter S."/>
            <person name="Spier G."/>
            <person name="Carter C."/>
            <person name="Cravchik A."/>
            <person name="Woodage T."/>
            <person name="Ali F."/>
            <person name="An H."/>
            <person name="Awe A."/>
            <person name="Baldwin D."/>
            <person name="Baden H."/>
            <person name="Barnstead M."/>
            <person name="Barrow I."/>
            <person name="Beeson K."/>
            <person name="Busam D."/>
            <person name="Carver A."/>
            <person name="Center A."/>
            <person name="Cheng M.L."/>
            <person name="Curry L."/>
            <person name="Danaher S."/>
            <person name="Davenport L."/>
            <person name="Desilets R."/>
            <person name="Dietz S."/>
            <person name="Dodson K."/>
            <person name="Doup L."/>
            <person name="Ferriera S."/>
            <person name="Garg N."/>
            <person name="Gluecksmann A."/>
            <person name="Hart B."/>
            <person name="Haynes J."/>
            <person name="Haynes C."/>
            <person name="Heiner C."/>
            <person name="Hladun S."/>
            <person name="Hostin D."/>
            <person name="Houck J."/>
            <person name="Howland T."/>
            <person name="Ibegwam C."/>
            <person name="Johnson J."/>
            <person name="Kalush F."/>
            <person name="Kline L."/>
            <person name="Koduru S."/>
            <person name="Love A."/>
            <person name="Mann F."/>
            <person name="May D."/>
            <person name="McCawley S."/>
            <person name="McIntosh T."/>
            <person name="McMullen I."/>
            <person name="Moy M."/>
            <person name="Moy L."/>
            <person name="Murphy B."/>
            <person name="Nelson K."/>
            <person name="Pfannkoch C."/>
            <person name="Pratts E."/>
            <person name="Puri V."/>
            <person name="Qureshi H."/>
            <person name="Reardon M."/>
            <person name="Rodriguez R."/>
            <person name="Rogers Y.H."/>
            <person name="Romblad D."/>
            <person name="Ruhfel B."/>
            <person name="Scott R."/>
            <person name="Sitter C."/>
            <person name="Smallwood M."/>
            <person name="Stewart E."/>
            <person name="Strong R."/>
            <person name="Suh E."/>
            <person name="Thomas R."/>
            <person name="Tint N.N."/>
            <person name="Tse S."/>
            <person name="Vech C."/>
            <person name="Wang G."/>
            <person name="Wetter J."/>
            <person name="Williams S."/>
            <person name="Williams M."/>
            <person name="Windsor S."/>
            <person name="Winn-Deen E."/>
            <person name="Wolfe K."/>
            <person name="Zaveri J."/>
            <person name="Zaveri K."/>
            <person name="Abril J.F."/>
            <person name="Guigo R."/>
            <person name="Campbell M.J."/>
            <person name="Sjolander K.V."/>
            <person name="Karlak B."/>
            <person name="Kejariwal A."/>
            <person name="Mi H."/>
            <person name="Lazareva B."/>
            <person name="Hatton T."/>
            <person name="Narechania A."/>
            <person name="Diemer K."/>
            <person name="Muruganujan A."/>
            <person name="Guo N."/>
            <person name="Sato S."/>
            <person name="Bafna V."/>
            <person name="Istrail S."/>
            <person name="Lippert R."/>
            <person name="Schwartz R."/>
            <person name="Walenz B."/>
            <person name="Yooseph S."/>
            <person name="Allen D."/>
            <person name="Basu A."/>
            <person name="Baxendale J."/>
            <person name="Blick L."/>
            <person name="Caminha M."/>
            <person name="Carnes-Stine J."/>
            <person name="Caulk P."/>
            <person name="Chiang Y.H."/>
            <person name="Coyne M."/>
            <person name="Dahlke C."/>
            <person name="Mays A."/>
            <person name="Dombroski M."/>
            <person name="Donnelly M."/>
            <person name="Ely D."/>
            <person name="Esparham S."/>
            <person name="Fosler C."/>
            <person name="Gire H."/>
            <person name="Glanowski S."/>
            <person name="Glasser K."/>
            <person name="Glodek A."/>
            <person name="Gorokhov M."/>
            <person name="Graham K."/>
            <person name="Gropman B."/>
            <person name="Harris M."/>
            <person name="Heil J."/>
            <person name="Henderson S."/>
            <person name="Hoover J."/>
            <person name="Jennings D."/>
            <person name="Jordan C."/>
            <person name="Jordan J."/>
            <person name="Kasha J."/>
            <person name="Kagan L."/>
            <person name="Kraft C."/>
            <person name="Levitsky A."/>
            <person name="Lewis M."/>
            <person name="Liu X."/>
            <person name="Lopez J."/>
            <person name="Ma D."/>
            <person name="Majoros W."/>
            <person name="McDaniel J."/>
            <person name="Murphy S."/>
            <person name="Newman M."/>
            <person name="Nguyen T."/>
            <person name="Nguyen N."/>
            <person name="Nodell M."/>
            <person name="Pan S."/>
            <person name="Peck J."/>
            <person name="Peterson M."/>
            <person name="Rowe W."/>
            <person name="Sanders R."/>
            <person name="Scott J."/>
            <person name="Simpson M."/>
            <person name="Smith T."/>
            <person name="Sprague A."/>
            <person name="Stockwell T."/>
            <person name="Turner R."/>
            <person name="Venter E."/>
            <person name="Wang M."/>
            <person name="Wen M."/>
            <person name="Wu D."/>
            <person name="Wu M."/>
            <person name="Xia A."/>
            <person name="Zandieh A."/>
            <person name="Zhu X."/>
        </authorList>
    </citation>
    <scope>NUCLEOTIDE SEQUENCE</scope>
</reference>
<dbReference type="GO" id="GO:0036094">
    <property type="term" value="F:small molecule binding"/>
    <property type="evidence" value="ECO:0007669"/>
    <property type="project" value="InterPro"/>
</dbReference>
<dbReference type="Gene3D" id="2.40.128.20">
    <property type="match status" value="1"/>
</dbReference>
<evidence type="ECO:0000256" key="2">
    <source>
        <dbReference type="ARBA" id="ARBA00006889"/>
    </source>
</evidence>
<dbReference type="DNASU" id="286256"/>
<dbReference type="RefSeq" id="XP_054218749.1">
    <property type="nucleotide sequence ID" value="XM_054362774.1"/>
</dbReference>
<reference evidence="14" key="3">
    <citation type="submission" date="2005-07" db="EMBL/GenBank/DDBJ databases">
        <authorList>
            <person name="Mural R.J."/>
            <person name="Istrail S."/>
            <person name="Sutton G."/>
            <person name="Florea L."/>
            <person name="Halpern A.L."/>
            <person name="Mobarry C.M."/>
            <person name="Lippert R."/>
            <person name="Walenz B."/>
            <person name="Shatkay H."/>
            <person name="Dew I."/>
            <person name="Miller J.R."/>
            <person name="Flanigan M.J."/>
            <person name="Edwards N.J."/>
            <person name="Bolanos R."/>
            <person name="Fasulo D."/>
            <person name="Halldorsson B.V."/>
            <person name="Hannenhalli S."/>
            <person name="Turner R."/>
            <person name="Yooseph S."/>
            <person name="Lu F."/>
            <person name="Nusskern D.R."/>
            <person name="Shue B.C."/>
            <person name="Zheng X.H."/>
            <person name="Zhong F."/>
            <person name="Delcher A.L."/>
            <person name="Huson D.H."/>
            <person name="Kravitz S.A."/>
            <person name="Mouchard L."/>
            <person name="Reinert K."/>
            <person name="Remington K.A."/>
            <person name="Clark A.G."/>
            <person name="Waterman M.S."/>
            <person name="Eichler E.E."/>
            <person name="Adams M.D."/>
            <person name="Hunkapiller M.W."/>
            <person name="Myers E.W."/>
            <person name="Venter J.C."/>
        </authorList>
    </citation>
    <scope>NUCLEOTIDE SEQUENCE</scope>
</reference>
<dbReference type="RefSeq" id="XP_054218748.1">
    <property type="nucleotide sequence ID" value="XM_054362773.1"/>
</dbReference>
<gene>
    <name evidence="13" type="primary">LCN12</name>
    <name evidence="14" type="ORF">hCG_2038592</name>
</gene>
<dbReference type="BioGRID-ORCS" id="286256">
    <property type="hits" value="24 hits in 1146 CRISPR screens"/>
</dbReference>
<dbReference type="SUPFAM" id="SSF50814">
    <property type="entry name" value="Lipocalins"/>
    <property type="match status" value="1"/>
</dbReference>